<comment type="caution">
    <text evidence="2">The sequence shown here is derived from an EMBL/GenBank/DDBJ whole genome shotgun (WGS) entry which is preliminary data.</text>
</comment>
<name>A0A941DEG0_9BURK</name>
<keyword evidence="1" id="KW-0472">Membrane</keyword>
<keyword evidence="1" id="KW-1133">Transmembrane helix</keyword>
<gene>
    <name evidence="2" type="ORF">KDM92_11650</name>
</gene>
<dbReference type="Proteomes" id="UP000680158">
    <property type="component" value="Unassembled WGS sequence"/>
</dbReference>
<evidence type="ECO:0000256" key="1">
    <source>
        <dbReference type="SAM" id="Phobius"/>
    </source>
</evidence>
<feature type="transmembrane region" description="Helical" evidence="1">
    <location>
        <begin position="7"/>
        <end position="29"/>
    </location>
</feature>
<accession>A0A941DEG0</accession>
<keyword evidence="3" id="KW-1185">Reference proteome</keyword>
<organism evidence="2 3">
    <name type="scientific">Undibacterium baiyunense</name>
    <dbReference type="NCBI Taxonomy" id="2828731"/>
    <lineage>
        <taxon>Bacteria</taxon>
        <taxon>Pseudomonadati</taxon>
        <taxon>Pseudomonadota</taxon>
        <taxon>Betaproteobacteria</taxon>
        <taxon>Burkholderiales</taxon>
        <taxon>Oxalobacteraceae</taxon>
        <taxon>Undibacterium</taxon>
    </lineage>
</organism>
<protein>
    <submittedName>
        <fullName evidence="2">Uncharacterized protein</fullName>
    </submittedName>
</protein>
<dbReference type="RefSeq" id="WP_212684598.1">
    <property type="nucleotide sequence ID" value="NZ_JAGSPM010000006.1"/>
</dbReference>
<sequence length="460" mass="52778">MLKRIILRSLLGIIFVVTSIVLIFVVANWQDQALRPEVQASLDWKAPQHIEDDNGYLILLGINAKNGFDPLSVGKRKLELDLIRYEREPNSSEYESEEESFKKSDDEVCEYAKTVNCVDFYISRSLGREQEIIESRRVLSEHLNLILTSKDFTEIAPPFIAASIPPYSTMVHAMEIERMRAIRLIANGQSEQGMAALMKIATFSQRWLENSTFLISHMIALSAVQRDIRIVDELLQRFPNLNNQYAAIKTWLEGFSEKKMSISRALNFESRISLRIMHDLRLESGDPQNSWWQGFMFNLLNRPNASLNLAYDWQQVWPTLADQSGRDYLVKKNEVKAKQDALLGFGFSKIYLRDPITKVLLDVSTPGYEAYIEKHIDTFAQIHLFATKMELLVGKVPLSAIPQAVQDLAKRYPNPYDGKPVGWDVKKNQLFIQLLQESNQRYQKSKDLRLDVLSGAAVET</sequence>
<evidence type="ECO:0000313" key="2">
    <source>
        <dbReference type="EMBL" id="MBR7747239.1"/>
    </source>
</evidence>
<dbReference type="AlphaFoldDB" id="A0A941DEG0"/>
<keyword evidence="1" id="KW-0812">Transmembrane</keyword>
<proteinExistence type="predicted"/>
<dbReference type="EMBL" id="JAGSPM010000006">
    <property type="protein sequence ID" value="MBR7747239.1"/>
    <property type="molecule type" value="Genomic_DNA"/>
</dbReference>
<evidence type="ECO:0000313" key="3">
    <source>
        <dbReference type="Proteomes" id="UP000680158"/>
    </source>
</evidence>
<reference evidence="2 3" key="1">
    <citation type="submission" date="2021-04" db="EMBL/GenBank/DDBJ databases">
        <title>novel species isolated from subtropical streams in China.</title>
        <authorList>
            <person name="Lu H."/>
        </authorList>
    </citation>
    <scope>NUCLEOTIDE SEQUENCE [LARGE SCALE GENOMIC DNA]</scope>
    <source>
        <strain evidence="2 3">BYS107W</strain>
    </source>
</reference>